<evidence type="ECO:0000313" key="4">
    <source>
        <dbReference type="Proteomes" id="UP000031512"/>
    </source>
</evidence>
<dbReference type="eggNOG" id="ENOG502RYXZ">
    <property type="taxonomic scope" value="Eukaryota"/>
</dbReference>
<dbReference type="KEGG" id="beq:BEWA_007490"/>
<dbReference type="SMART" id="SM01233">
    <property type="entry name" value="HABP4_PAI-RBP1"/>
    <property type="match status" value="1"/>
</dbReference>
<gene>
    <name evidence="3" type="ORF">BEWA_007490</name>
</gene>
<dbReference type="OrthoDB" id="361815at2759"/>
<dbReference type="Proteomes" id="UP000031512">
    <property type="component" value="Chromosome 3"/>
</dbReference>
<dbReference type="STRING" id="1537102.L0B0J9"/>
<keyword evidence="4" id="KW-1185">Reference proteome</keyword>
<feature type="region of interest" description="Disordered" evidence="1">
    <location>
        <begin position="86"/>
        <end position="143"/>
    </location>
</feature>
<reference evidence="3 4" key="1">
    <citation type="journal article" date="2012" name="BMC Genomics">
        <title>Comparative genomic analysis and phylogenetic position of Theileria equi.</title>
        <authorList>
            <person name="Kappmeyer L.S."/>
            <person name="Thiagarajan M."/>
            <person name="Herndon D.R."/>
            <person name="Ramsay J.D."/>
            <person name="Caler E."/>
            <person name="Djikeng A."/>
            <person name="Gillespie J.J."/>
            <person name="Lau A.O."/>
            <person name="Roalson E.H."/>
            <person name="Silva J.C."/>
            <person name="Silva M.G."/>
            <person name="Suarez C.E."/>
            <person name="Ueti M.W."/>
            <person name="Nene V.M."/>
            <person name="Mealey R.H."/>
            <person name="Knowles D.P."/>
            <person name="Brayton K.A."/>
        </authorList>
    </citation>
    <scope>NUCLEOTIDE SEQUENCE [LARGE SCALE GENOMIC DNA]</scope>
    <source>
        <strain evidence="3 4">WA</strain>
    </source>
</reference>
<protein>
    <recommendedName>
        <fullName evidence="2">Hyaluronan/mRNA-binding protein domain-containing protein</fullName>
    </recommendedName>
</protein>
<dbReference type="GeneID" id="15805720"/>
<feature type="compositionally biased region" description="Basic and acidic residues" evidence="1">
    <location>
        <begin position="117"/>
        <end position="136"/>
    </location>
</feature>
<accession>L0B0J9</accession>
<sequence>MTMTARKVMYSVGISNKFSAFEDGSDTEQVTFTNKDAKAKVPTSNTVLLNKSQKPANKPSKKEYEDKHIGTDSNDMRSHQIRTTILTEEQLRDTRAMSPKRGNMNRDSKHKSGSQRVFDRKSGTGRGKEMKKHGEGGHNWGGVTDVTKAIKENRYVSIDGAQEIPIEDHAQKIEMIDYLSYKQQQLSKRSKLPSPSRDQTSIPTDQEFRNSGYVKYIKKEPDNHISHKDRNIKVCSSLIDNINSKVNSGIDGRIHQSVRSNHLISFIERKSTSRRSKSKLHEQVNEYKYY</sequence>
<dbReference type="AlphaFoldDB" id="L0B0J9"/>
<dbReference type="Pfam" id="PF04774">
    <property type="entry name" value="HABP4_PAI-RBP1"/>
    <property type="match status" value="1"/>
</dbReference>
<feature type="region of interest" description="Disordered" evidence="1">
    <location>
        <begin position="36"/>
        <end position="74"/>
    </location>
</feature>
<evidence type="ECO:0000259" key="2">
    <source>
        <dbReference type="SMART" id="SM01233"/>
    </source>
</evidence>
<evidence type="ECO:0000313" key="3">
    <source>
        <dbReference type="EMBL" id="AFZ81340.1"/>
    </source>
</evidence>
<feature type="domain" description="Hyaluronan/mRNA-binding protein" evidence="2">
    <location>
        <begin position="114"/>
        <end position="202"/>
    </location>
</feature>
<feature type="compositionally biased region" description="Polar residues" evidence="1">
    <location>
        <begin position="42"/>
        <end position="55"/>
    </location>
</feature>
<dbReference type="VEuPathDB" id="PiroplasmaDB:BEWA_007490"/>
<evidence type="ECO:0000256" key="1">
    <source>
        <dbReference type="SAM" id="MobiDB-lite"/>
    </source>
</evidence>
<proteinExistence type="predicted"/>
<dbReference type="InterPro" id="IPR006861">
    <property type="entry name" value="HABP4_PAIRBP1-bd"/>
</dbReference>
<dbReference type="RefSeq" id="XP_004831006.1">
    <property type="nucleotide sequence ID" value="XM_004830949.1"/>
</dbReference>
<dbReference type="EMBL" id="CP001670">
    <property type="protein sequence ID" value="AFZ81340.1"/>
    <property type="molecule type" value="Genomic_DNA"/>
</dbReference>
<feature type="compositionally biased region" description="Basic and acidic residues" evidence="1">
    <location>
        <begin position="60"/>
        <end position="74"/>
    </location>
</feature>
<organism evidence="3 4">
    <name type="scientific">Theileria equi strain WA</name>
    <dbReference type="NCBI Taxonomy" id="1537102"/>
    <lineage>
        <taxon>Eukaryota</taxon>
        <taxon>Sar</taxon>
        <taxon>Alveolata</taxon>
        <taxon>Apicomplexa</taxon>
        <taxon>Aconoidasida</taxon>
        <taxon>Piroplasmida</taxon>
        <taxon>Theileriidae</taxon>
        <taxon>Theileria</taxon>
    </lineage>
</organism>
<name>L0B0J9_THEEQ</name>